<proteinExistence type="predicted"/>
<dbReference type="EMBL" id="VUOA01000029">
    <property type="protein sequence ID" value="KAA2236038.1"/>
    <property type="molecule type" value="Genomic_DNA"/>
</dbReference>
<evidence type="ECO:0000313" key="2">
    <source>
        <dbReference type="Proteomes" id="UP000323142"/>
    </source>
</evidence>
<accession>A0A5B2VBD5</accession>
<gene>
    <name evidence="1" type="ORF">F0L46_16830</name>
</gene>
<name>A0A5B2VBD5_9HYPH</name>
<evidence type="ECO:0000313" key="1">
    <source>
        <dbReference type="EMBL" id="KAA2236038.1"/>
    </source>
</evidence>
<dbReference type="RefSeq" id="WP_149819640.1">
    <property type="nucleotide sequence ID" value="NZ_VUOA01000029.1"/>
</dbReference>
<dbReference type="Proteomes" id="UP000323142">
    <property type="component" value="Unassembled WGS sequence"/>
</dbReference>
<reference evidence="1 2" key="1">
    <citation type="submission" date="2019-09" db="EMBL/GenBank/DDBJ databases">
        <title>Salinarimonas rosea gen. nov., sp. nov., a new member of the a-2 subgroup of the Proteobacteria.</title>
        <authorList>
            <person name="Liu J."/>
        </authorList>
    </citation>
    <scope>NUCLEOTIDE SEQUENCE [LARGE SCALE GENOMIC DNA]</scope>
    <source>
        <strain evidence="1 2">BN140002</strain>
    </source>
</reference>
<reference evidence="1 2" key="2">
    <citation type="submission" date="2019-09" db="EMBL/GenBank/DDBJ databases">
        <authorList>
            <person name="Jin C."/>
        </authorList>
    </citation>
    <scope>NUCLEOTIDE SEQUENCE [LARGE SCALE GENOMIC DNA]</scope>
    <source>
        <strain evidence="1 2">BN140002</strain>
    </source>
</reference>
<keyword evidence="2" id="KW-1185">Reference proteome</keyword>
<protein>
    <submittedName>
        <fullName evidence="1">Uncharacterized protein</fullName>
    </submittedName>
</protein>
<comment type="caution">
    <text evidence="1">The sequence shown here is derived from an EMBL/GenBank/DDBJ whole genome shotgun (WGS) entry which is preliminary data.</text>
</comment>
<organism evidence="1 2">
    <name type="scientific">Salinarimonas soli</name>
    <dbReference type="NCBI Taxonomy" id="1638099"/>
    <lineage>
        <taxon>Bacteria</taxon>
        <taxon>Pseudomonadati</taxon>
        <taxon>Pseudomonadota</taxon>
        <taxon>Alphaproteobacteria</taxon>
        <taxon>Hyphomicrobiales</taxon>
        <taxon>Salinarimonadaceae</taxon>
        <taxon>Salinarimonas</taxon>
    </lineage>
</organism>
<dbReference type="AlphaFoldDB" id="A0A5B2VBD5"/>
<sequence>MHTMRDVAGFYPAKLLVEGAHWRRRAFWCRRHGLKPSPADATLVFQGHGHDRMEHFNRRHRLAQRLFDRPFLFDAGRGDYVLTTQPYNAENDLASLDVMRAWAAPLGLVVQDRFAESWWWPGSTAHYVIARPDVVARLRDAPAA</sequence>